<feature type="domain" description="HTH rpiR-type" evidence="4">
    <location>
        <begin position="2"/>
        <end position="77"/>
    </location>
</feature>
<proteinExistence type="predicted"/>
<dbReference type="GO" id="GO:1901135">
    <property type="term" value="P:carbohydrate derivative metabolic process"/>
    <property type="evidence" value="ECO:0007669"/>
    <property type="project" value="InterPro"/>
</dbReference>
<feature type="domain" description="SIS" evidence="5">
    <location>
        <begin position="123"/>
        <end position="263"/>
    </location>
</feature>
<sequence length="281" mass="31292">MSSFQERIKGKKKSLTTTEDKIIVQLQKHEKPFLLSMNELALLSEVSEPSVVRLYKKLGYNSYQELKVALAQELAEMKPPSLEEIDIMPGDAATIIFEKIGEQFSQAVAMTKEKMNLNHMESAVKKIMDSERLYFFGQGLSGTIAEDGAHKFMRLGGMTLSVKDPHYQAIYASHMNEKDMVIALSHSGETIDIINVCEMAKNNGAFVLIITSNDKVTLAELADCLLVTQAHETTRQADAMISRLVQLALMDTLYARVVAESGGEGKTNINRSRLAVTRMKK</sequence>
<dbReference type="SUPFAM" id="SSF53697">
    <property type="entry name" value="SIS domain"/>
    <property type="match status" value="1"/>
</dbReference>
<dbReference type="InterPro" id="IPR047640">
    <property type="entry name" value="RpiR-like"/>
</dbReference>
<dbReference type="InterPro" id="IPR001347">
    <property type="entry name" value="SIS_dom"/>
</dbReference>
<dbReference type="Pfam" id="PF01380">
    <property type="entry name" value="SIS"/>
    <property type="match status" value="1"/>
</dbReference>
<dbReference type="PROSITE" id="PS51071">
    <property type="entry name" value="HTH_RPIR"/>
    <property type="match status" value="1"/>
</dbReference>
<dbReference type="EMBL" id="JALP01000352">
    <property type="protein sequence ID" value="THG88638.1"/>
    <property type="molecule type" value="Genomic_DNA"/>
</dbReference>
<dbReference type="InterPro" id="IPR000281">
    <property type="entry name" value="HTH_RpiR"/>
</dbReference>
<gene>
    <name evidence="7" type="ORF">AJ85_01620</name>
    <name evidence="6" type="ORF">BALCAV_0202585</name>
</gene>
<evidence type="ECO:0000259" key="5">
    <source>
        <dbReference type="PROSITE" id="PS51464"/>
    </source>
</evidence>
<dbReference type="eggNOG" id="COG1737">
    <property type="taxonomic scope" value="Bacteria"/>
</dbReference>
<dbReference type="InterPro" id="IPR009057">
    <property type="entry name" value="Homeodomain-like_sf"/>
</dbReference>
<evidence type="ECO:0000313" key="9">
    <source>
        <dbReference type="Proteomes" id="UP000297014"/>
    </source>
</evidence>
<keyword evidence="2" id="KW-0238">DNA-binding</keyword>
<dbReference type="GO" id="GO:0003700">
    <property type="term" value="F:DNA-binding transcription factor activity"/>
    <property type="evidence" value="ECO:0007669"/>
    <property type="project" value="InterPro"/>
</dbReference>
<dbReference type="OrthoDB" id="3684496at2"/>
<evidence type="ECO:0000256" key="1">
    <source>
        <dbReference type="ARBA" id="ARBA00023015"/>
    </source>
</evidence>
<evidence type="ECO:0000313" key="6">
    <source>
        <dbReference type="EMBL" id="KGA98807.1"/>
    </source>
</evidence>
<dbReference type="Gene3D" id="1.10.10.10">
    <property type="entry name" value="Winged helix-like DNA-binding domain superfamily/Winged helix DNA-binding domain"/>
    <property type="match status" value="1"/>
</dbReference>
<evidence type="ECO:0000256" key="2">
    <source>
        <dbReference type="ARBA" id="ARBA00023125"/>
    </source>
</evidence>
<dbReference type="Gene3D" id="3.40.50.10490">
    <property type="entry name" value="Glucose-6-phosphate isomerase like protein, domain 1"/>
    <property type="match status" value="1"/>
</dbReference>
<keyword evidence="8" id="KW-1185">Reference proteome</keyword>
<dbReference type="InterPro" id="IPR036388">
    <property type="entry name" value="WH-like_DNA-bd_sf"/>
</dbReference>
<reference evidence="7 9" key="2">
    <citation type="submission" date="2014-01" db="EMBL/GenBank/DDBJ databases">
        <title>Draft genome sequencing of Bacillus alcalophilus CGMCC 1.3604.</title>
        <authorList>
            <person name="Yang J."/>
            <person name="Diao L."/>
            <person name="Yang S."/>
        </authorList>
    </citation>
    <scope>NUCLEOTIDE SEQUENCE [LARGE SCALE GENOMIC DNA]</scope>
    <source>
        <strain evidence="7 9">CGMCC 1.3604</strain>
    </source>
</reference>
<keyword evidence="1" id="KW-0805">Transcription regulation</keyword>
<reference evidence="6 8" key="1">
    <citation type="journal article" date="2014" name="Genome Announc.">
        <title>Draft Genome Sequence of Bacillus alcalophilus AV1934, a Classic Alkaliphile Isolated from Human Feces in 1934.</title>
        <authorList>
            <person name="Attie O."/>
            <person name="Jayaprakash A."/>
            <person name="Shah H."/>
            <person name="Paulsen I.T."/>
            <person name="Morino M."/>
            <person name="Takahashi Y."/>
            <person name="Narumi I."/>
            <person name="Sachidanandam R."/>
            <person name="Satoh K."/>
            <person name="Ito M."/>
            <person name="Krulwich T.A."/>
        </authorList>
    </citation>
    <scope>NUCLEOTIDE SEQUENCE [LARGE SCALE GENOMIC DNA]</scope>
    <source>
        <strain evidence="6 8">AV1934</strain>
    </source>
</reference>
<dbReference type="GO" id="GO:0003677">
    <property type="term" value="F:DNA binding"/>
    <property type="evidence" value="ECO:0007669"/>
    <property type="project" value="UniProtKB-KW"/>
</dbReference>
<dbReference type="STRING" id="1218173.BALCAV_0202585"/>
<keyword evidence="3" id="KW-0804">Transcription</keyword>
<evidence type="ECO:0000259" key="4">
    <source>
        <dbReference type="PROSITE" id="PS51071"/>
    </source>
</evidence>
<dbReference type="RefSeq" id="WP_003320820.1">
    <property type="nucleotide sequence ID" value="NZ_ALPT02000005.1"/>
</dbReference>
<organism evidence="6 8">
    <name type="scientific">Alkalihalobacillus alcalophilus ATCC 27647 = CGMCC 1.3604</name>
    <dbReference type="NCBI Taxonomy" id="1218173"/>
    <lineage>
        <taxon>Bacteria</taxon>
        <taxon>Bacillati</taxon>
        <taxon>Bacillota</taxon>
        <taxon>Bacilli</taxon>
        <taxon>Bacillales</taxon>
        <taxon>Bacillaceae</taxon>
        <taxon>Alkalihalobacillus</taxon>
    </lineage>
</organism>
<name>A0A094YZ43_ALKAL</name>
<dbReference type="PANTHER" id="PTHR30514:SF1">
    <property type="entry name" value="HTH-TYPE TRANSCRIPTIONAL REGULATOR HEXR-RELATED"/>
    <property type="match status" value="1"/>
</dbReference>
<dbReference type="Pfam" id="PF01418">
    <property type="entry name" value="HTH_6"/>
    <property type="match status" value="1"/>
</dbReference>
<dbReference type="PANTHER" id="PTHR30514">
    <property type="entry name" value="GLUCOKINASE"/>
    <property type="match status" value="1"/>
</dbReference>
<dbReference type="Proteomes" id="UP000002754">
    <property type="component" value="Unassembled WGS sequence"/>
</dbReference>
<dbReference type="GO" id="GO:0097367">
    <property type="term" value="F:carbohydrate derivative binding"/>
    <property type="evidence" value="ECO:0007669"/>
    <property type="project" value="InterPro"/>
</dbReference>
<evidence type="ECO:0000256" key="3">
    <source>
        <dbReference type="ARBA" id="ARBA00023163"/>
    </source>
</evidence>
<dbReference type="InterPro" id="IPR035472">
    <property type="entry name" value="RpiR-like_SIS"/>
</dbReference>
<evidence type="ECO:0000313" key="8">
    <source>
        <dbReference type="Proteomes" id="UP000002754"/>
    </source>
</evidence>
<dbReference type="InterPro" id="IPR046348">
    <property type="entry name" value="SIS_dom_sf"/>
</dbReference>
<dbReference type="PROSITE" id="PS51464">
    <property type="entry name" value="SIS"/>
    <property type="match status" value="1"/>
</dbReference>
<dbReference type="SUPFAM" id="SSF46689">
    <property type="entry name" value="Homeodomain-like"/>
    <property type="match status" value="1"/>
</dbReference>
<protein>
    <recommendedName>
        <fullName evidence="10">RpiR family transcriptional regulator</fullName>
    </recommendedName>
</protein>
<evidence type="ECO:0008006" key="10">
    <source>
        <dbReference type="Google" id="ProtNLM"/>
    </source>
</evidence>
<accession>A0A094YZ43</accession>
<dbReference type="Proteomes" id="UP000297014">
    <property type="component" value="Unassembled WGS sequence"/>
</dbReference>
<evidence type="ECO:0000313" key="7">
    <source>
        <dbReference type="EMBL" id="THG88638.1"/>
    </source>
</evidence>
<dbReference type="CDD" id="cd05013">
    <property type="entry name" value="SIS_RpiR"/>
    <property type="match status" value="1"/>
</dbReference>
<comment type="caution">
    <text evidence="6">The sequence shown here is derived from an EMBL/GenBank/DDBJ whole genome shotgun (WGS) entry which is preliminary data.</text>
</comment>
<dbReference type="AlphaFoldDB" id="A0A094YZ43"/>
<dbReference type="EMBL" id="ALPT02000005">
    <property type="protein sequence ID" value="KGA98807.1"/>
    <property type="molecule type" value="Genomic_DNA"/>
</dbReference>